<feature type="compositionally biased region" description="Low complexity" evidence="1">
    <location>
        <begin position="218"/>
        <end position="242"/>
    </location>
</feature>
<proteinExistence type="predicted"/>
<dbReference type="OrthoDB" id="411251at2759"/>
<dbReference type="EMBL" id="MLYV02000360">
    <property type="protein sequence ID" value="PSS06563.1"/>
    <property type="molecule type" value="Genomic_DNA"/>
</dbReference>
<dbReference type="AlphaFoldDB" id="A0A2R6QEJ5"/>
<feature type="region of interest" description="Disordered" evidence="1">
    <location>
        <begin position="197"/>
        <end position="248"/>
    </location>
</feature>
<comment type="caution">
    <text evidence="2">The sequence shown here is derived from an EMBL/GenBank/DDBJ whole genome shotgun (WGS) entry which is preliminary data.</text>
</comment>
<dbReference type="STRING" id="98765.A0A2R6QEJ5"/>
<organism evidence="2 3">
    <name type="scientific">Hermanssonia centrifuga</name>
    <dbReference type="NCBI Taxonomy" id="98765"/>
    <lineage>
        <taxon>Eukaryota</taxon>
        <taxon>Fungi</taxon>
        <taxon>Dikarya</taxon>
        <taxon>Basidiomycota</taxon>
        <taxon>Agaricomycotina</taxon>
        <taxon>Agaricomycetes</taxon>
        <taxon>Polyporales</taxon>
        <taxon>Meruliaceae</taxon>
        <taxon>Hermanssonia</taxon>
    </lineage>
</organism>
<accession>A0A2R6QEJ5</accession>
<protein>
    <submittedName>
        <fullName evidence="2">Uncharacterized protein</fullName>
    </submittedName>
</protein>
<evidence type="ECO:0000313" key="3">
    <source>
        <dbReference type="Proteomes" id="UP000186601"/>
    </source>
</evidence>
<gene>
    <name evidence="2" type="ORF">PHLCEN_2v3621</name>
</gene>
<feature type="region of interest" description="Disordered" evidence="1">
    <location>
        <begin position="113"/>
        <end position="167"/>
    </location>
</feature>
<feature type="compositionally biased region" description="Basic and acidic residues" evidence="1">
    <location>
        <begin position="140"/>
        <end position="156"/>
    </location>
</feature>
<dbReference type="Proteomes" id="UP000186601">
    <property type="component" value="Unassembled WGS sequence"/>
</dbReference>
<name>A0A2R6QEJ5_9APHY</name>
<evidence type="ECO:0000313" key="2">
    <source>
        <dbReference type="EMBL" id="PSS06563.1"/>
    </source>
</evidence>
<feature type="compositionally biased region" description="Low complexity" evidence="1">
    <location>
        <begin position="197"/>
        <end position="210"/>
    </location>
</feature>
<feature type="compositionally biased region" description="Polar residues" evidence="1">
    <location>
        <begin position="113"/>
        <end position="130"/>
    </location>
</feature>
<evidence type="ECO:0000256" key="1">
    <source>
        <dbReference type="SAM" id="MobiDB-lite"/>
    </source>
</evidence>
<reference evidence="2 3" key="1">
    <citation type="submission" date="2018-02" db="EMBL/GenBank/DDBJ databases">
        <title>Genome sequence of the basidiomycete white-rot fungus Phlebia centrifuga.</title>
        <authorList>
            <person name="Granchi Z."/>
            <person name="Peng M."/>
            <person name="de Vries R.P."/>
            <person name="Hilden K."/>
            <person name="Makela M.R."/>
            <person name="Grigoriev I."/>
            <person name="Riley R."/>
        </authorList>
    </citation>
    <scope>NUCLEOTIDE SEQUENCE [LARGE SCALE GENOMIC DNA]</scope>
    <source>
        <strain evidence="2 3">FBCC195</strain>
    </source>
</reference>
<sequence length="248" mass="27524">MPAPGRQSGSPPHNITPMRFAPLPEQSVRTALILNRFSVNCNIQYCSNDSILSSSDCITRCFFDFVAKRDEDLVRSWIDVIKTWGVNERGQPSDGGFGFGKFTLLINGRDSIESSNEFLPPSRRQNSYPNSRRPRSPGQRHGEHARARDHDRGHGYDRHRHWPPSDRLHEEEEQLVVDAIFSAHSDGLMVIIRKSTATSSTPSTLPSTMTLPPPPMTRPSRSSSSQGSSSSGSSFSPYTLSSVRRVGG</sequence>
<keyword evidence="3" id="KW-1185">Reference proteome</keyword>